<dbReference type="STRING" id="1121022.GCA_000376105_03793"/>
<keyword evidence="3" id="KW-0067">ATP-binding</keyword>
<dbReference type="Gene3D" id="3.40.50.2300">
    <property type="match status" value="1"/>
</dbReference>
<evidence type="ECO:0000256" key="1">
    <source>
        <dbReference type="ARBA" id="ARBA00022553"/>
    </source>
</evidence>
<dbReference type="eggNOG" id="COG2204">
    <property type="taxonomic scope" value="Bacteria"/>
</dbReference>
<dbReference type="InterPro" id="IPR001789">
    <property type="entry name" value="Sig_transdc_resp-reg_receiver"/>
</dbReference>
<evidence type="ECO:0000256" key="5">
    <source>
        <dbReference type="ARBA" id="ARBA00023015"/>
    </source>
</evidence>
<dbReference type="Pfam" id="PF00158">
    <property type="entry name" value="Sigma54_activat"/>
    <property type="match status" value="1"/>
</dbReference>
<feature type="modified residue" description="4-aspartylphosphate" evidence="8">
    <location>
        <position position="54"/>
    </location>
</feature>
<dbReference type="GO" id="GO:0000160">
    <property type="term" value="P:phosphorelay signal transduction system"/>
    <property type="evidence" value="ECO:0007669"/>
    <property type="project" value="UniProtKB-KW"/>
</dbReference>
<evidence type="ECO:0000256" key="8">
    <source>
        <dbReference type="PROSITE-ProRule" id="PRU00169"/>
    </source>
</evidence>
<dbReference type="InterPro" id="IPR027417">
    <property type="entry name" value="P-loop_NTPase"/>
</dbReference>
<accession>V4RNR3</accession>
<keyword evidence="6" id="KW-0010">Activator</keyword>
<dbReference type="Gene3D" id="3.40.50.300">
    <property type="entry name" value="P-loop containing nucleotide triphosphate hydrolases"/>
    <property type="match status" value="1"/>
</dbReference>
<comment type="caution">
    <text evidence="11">The sequence shown here is derived from an EMBL/GenBank/DDBJ whole genome shotgun (WGS) entry which is preliminary data.</text>
</comment>
<feature type="domain" description="Response regulatory" evidence="10">
    <location>
        <begin position="5"/>
        <end position="119"/>
    </location>
</feature>
<dbReference type="InterPro" id="IPR009057">
    <property type="entry name" value="Homeodomain-like_sf"/>
</dbReference>
<dbReference type="PROSITE" id="PS50110">
    <property type="entry name" value="RESPONSE_REGULATORY"/>
    <property type="match status" value="1"/>
</dbReference>
<dbReference type="PATRIC" id="fig|1121022.4.peg.1440"/>
<dbReference type="PANTHER" id="PTHR32071">
    <property type="entry name" value="TRANSCRIPTIONAL REGULATORY PROTEIN"/>
    <property type="match status" value="1"/>
</dbReference>
<dbReference type="EMBL" id="AWGB01000010">
    <property type="protein sequence ID" value="ESQ92883.1"/>
    <property type="molecule type" value="Genomic_DNA"/>
</dbReference>
<evidence type="ECO:0000313" key="12">
    <source>
        <dbReference type="Proteomes" id="UP000017837"/>
    </source>
</evidence>
<dbReference type="SMART" id="SM00448">
    <property type="entry name" value="REC"/>
    <property type="match status" value="1"/>
</dbReference>
<evidence type="ECO:0000259" key="10">
    <source>
        <dbReference type="PROSITE" id="PS50110"/>
    </source>
</evidence>
<dbReference type="PANTHER" id="PTHR32071:SF57">
    <property type="entry name" value="C4-DICARBOXYLATE TRANSPORT TRANSCRIPTIONAL REGULATORY PROTEIN DCTD"/>
    <property type="match status" value="1"/>
</dbReference>
<sequence>MTAATILFIDDDDDLRAAHVQGLELAGFTLRSFAGGHEALKGITPDFAGVVVTDVRMPGMDGFEVFKRIQAIDDTIPVVLMTGHGDVPMAVRALKDGAYDFLTKPFAMDTLSAALRRALEARRLILENRQLRALYTATGDDEDRLLGESAVMQHLRQTIAQIAAADVDILIAGETGVGKERVARTIHRQSDRRHKPFIQVNCAVMPDSIFAAELFGVDSGARLEAGAPLSRRSVGKIEKAQKGTLFLDDIEGLSLPLQAKLLRVVEARELWVLGADEPRPVELRIIASSRSDLSQAVEAGAFRADLYYRLSGVTLKVPPLRNRKDDILLLFQHGLVAASARLKRPAPPLTAQLSRYLQAHDWPGNVRELEQYAERYALGLEVATAAEPDSFDGDQGLSARVAAFEAALLRETLAGCQGRAAEAMKRLKLPRKTFYDKLNRYRIDIRAFR</sequence>
<feature type="domain" description="Sigma-54 factor interaction" evidence="9">
    <location>
        <begin position="145"/>
        <end position="378"/>
    </location>
</feature>
<dbReference type="InterPro" id="IPR002197">
    <property type="entry name" value="HTH_Fis"/>
</dbReference>
<keyword evidence="7" id="KW-0804">Transcription</keyword>
<keyword evidence="1 8" id="KW-0597">Phosphoprotein</keyword>
<dbReference type="SMART" id="SM00382">
    <property type="entry name" value="AAA"/>
    <property type="match status" value="1"/>
</dbReference>
<reference evidence="11 12" key="1">
    <citation type="journal article" date="2014" name="Nature">
        <title>Sequential evolution of bacterial morphology by co-option of a developmental regulator.</title>
        <authorList>
            <person name="Jiang C."/>
            <person name="Brown P.J."/>
            <person name="Ducret A."/>
            <person name="Brun Y.V."/>
        </authorList>
    </citation>
    <scope>NUCLEOTIDE SEQUENCE [LARGE SCALE GENOMIC DNA]</scope>
    <source>
        <strain evidence="11 12">DSM 16100</strain>
    </source>
</reference>
<evidence type="ECO:0000256" key="7">
    <source>
        <dbReference type="ARBA" id="ARBA00023163"/>
    </source>
</evidence>
<dbReference type="RefSeq" id="WP_018083478.1">
    <property type="nucleotide sequence ID" value="NZ_AQWM01000033.1"/>
</dbReference>
<evidence type="ECO:0000256" key="3">
    <source>
        <dbReference type="ARBA" id="ARBA00022840"/>
    </source>
</evidence>
<dbReference type="InterPro" id="IPR011006">
    <property type="entry name" value="CheY-like_superfamily"/>
</dbReference>
<dbReference type="Pfam" id="PF00072">
    <property type="entry name" value="Response_reg"/>
    <property type="match status" value="1"/>
</dbReference>
<dbReference type="Pfam" id="PF02954">
    <property type="entry name" value="HTH_8"/>
    <property type="match status" value="1"/>
</dbReference>
<dbReference type="FunFam" id="3.40.50.2300:FF:000018">
    <property type="entry name" value="DNA-binding transcriptional regulator NtrC"/>
    <property type="match status" value="1"/>
</dbReference>
<dbReference type="InterPro" id="IPR025662">
    <property type="entry name" value="Sigma_54_int_dom_ATP-bd_1"/>
</dbReference>
<dbReference type="FunFam" id="3.40.50.300:FF:000006">
    <property type="entry name" value="DNA-binding transcriptional regulator NtrC"/>
    <property type="match status" value="1"/>
</dbReference>
<protein>
    <recommendedName>
        <fullName evidence="13">Fis family transcriptional regulator</fullName>
    </recommendedName>
</protein>
<dbReference type="GO" id="GO:0043565">
    <property type="term" value="F:sequence-specific DNA binding"/>
    <property type="evidence" value="ECO:0007669"/>
    <property type="project" value="InterPro"/>
</dbReference>
<dbReference type="Proteomes" id="UP000017837">
    <property type="component" value="Unassembled WGS sequence"/>
</dbReference>
<organism evidence="11 12">
    <name type="scientific">Asticcacaulis benevestitus DSM 16100 = ATCC BAA-896</name>
    <dbReference type="NCBI Taxonomy" id="1121022"/>
    <lineage>
        <taxon>Bacteria</taxon>
        <taxon>Pseudomonadati</taxon>
        <taxon>Pseudomonadota</taxon>
        <taxon>Alphaproteobacteria</taxon>
        <taxon>Caulobacterales</taxon>
        <taxon>Caulobacteraceae</taxon>
        <taxon>Asticcacaulis</taxon>
    </lineage>
</organism>
<evidence type="ECO:0000256" key="4">
    <source>
        <dbReference type="ARBA" id="ARBA00023012"/>
    </source>
</evidence>
<proteinExistence type="predicted"/>
<dbReference type="InterPro" id="IPR058031">
    <property type="entry name" value="AAA_lid_NorR"/>
</dbReference>
<dbReference type="Gene3D" id="1.10.8.60">
    <property type="match status" value="1"/>
</dbReference>
<dbReference type="GO" id="GO:0006355">
    <property type="term" value="P:regulation of DNA-templated transcription"/>
    <property type="evidence" value="ECO:0007669"/>
    <property type="project" value="InterPro"/>
</dbReference>
<gene>
    <name evidence="11" type="ORF">ABENE_07200</name>
</gene>
<dbReference type="InterPro" id="IPR003593">
    <property type="entry name" value="AAA+_ATPase"/>
</dbReference>
<dbReference type="OrthoDB" id="9154941at2"/>
<dbReference type="Gene3D" id="1.10.10.60">
    <property type="entry name" value="Homeodomain-like"/>
    <property type="match status" value="1"/>
</dbReference>
<evidence type="ECO:0000313" key="11">
    <source>
        <dbReference type="EMBL" id="ESQ92883.1"/>
    </source>
</evidence>
<evidence type="ECO:0000259" key="9">
    <source>
        <dbReference type="PROSITE" id="PS50045"/>
    </source>
</evidence>
<dbReference type="CDD" id="cd17549">
    <property type="entry name" value="REC_DctD-like"/>
    <property type="match status" value="1"/>
</dbReference>
<dbReference type="Pfam" id="PF25601">
    <property type="entry name" value="AAA_lid_14"/>
    <property type="match status" value="1"/>
</dbReference>
<name>V4RNR3_9CAUL</name>
<dbReference type="GO" id="GO:0005524">
    <property type="term" value="F:ATP binding"/>
    <property type="evidence" value="ECO:0007669"/>
    <property type="project" value="UniProtKB-KW"/>
</dbReference>
<evidence type="ECO:0000256" key="2">
    <source>
        <dbReference type="ARBA" id="ARBA00022741"/>
    </source>
</evidence>
<dbReference type="CDD" id="cd00009">
    <property type="entry name" value="AAA"/>
    <property type="match status" value="1"/>
</dbReference>
<dbReference type="InterPro" id="IPR002078">
    <property type="entry name" value="Sigma_54_int"/>
</dbReference>
<evidence type="ECO:0000256" key="6">
    <source>
        <dbReference type="ARBA" id="ARBA00023159"/>
    </source>
</evidence>
<dbReference type="SUPFAM" id="SSF46689">
    <property type="entry name" value="Homeodomain-like"/>
    <property type="match status" value="1"/>
</dbReference>
<keyword evidence="12" id="KW-1185">Reference proteome</keyword>
<evidence type="ECO:0008006" key="13">
    <source>
        <dbReference type="Google" id="ProtNLM"/>
    </source>
</evidence>
<keyword evidence="4" id="KW-0902">Two-component regulatory system</keyword>
<keyword evidence="2" id="KW-0547">Nucleotide-binding</keyword>
<dbReference type="SUPFAM" id="SSF52540">
    <property type="entry name" value="P-loop containing nucleoside triphosphate hydrolases"/>
    <property type="match status" value="1"/>
</dbReference>
<dbReference type="PROSITE" id="PS00675">
    <property type="entry name" value="SIGMA54_INTERACT_1"/>
    <property type="match status" value="1"/>
</dbReference>
<dbReference type="PROSITE" id="PS50045">
    <property type="entry name" value="SIGMA54_INTERACT_4"/>
    <property type="match status" value="1"/>
</dbReference>
<keyword evidence="5" id="KW-0805">Transcription regulation</keyword>
<dbReference type="AlphaFoldDB" id="V4RNR3"/>
<dbReference type="SUPFAM" id="SSF52172">
    <property type="entry name" value="CheY-like"/>
    <property type="match status" value="1"/>
</dbReference>